<dbReference type="Proteomes" id="UP001501536">
    <property type="component" value="Unassembled WGS sequence"/>
</dbReference>
<evidence type="ECO:0000256" key="4">
    <source>
        <dbReference type="ARBA" id="ARBA00012381"/>
    </source>
</evidence>
<keyword evidence="7" id="KW-0460">Magnesium</keyword>
<comment type="cofactor">
    <cofactor evidence="1">
        <name>Mg(2+)</name>
        <dbReference type="ChEBI" id="CHEBI:18420"/>
    </cofactor>
</comment>
<dbReference type="Pfam" id="PF09297">
    <property type="entry name" value="Zn_ribbon_NUD"/>
    <property type="match status" value="1"/>
</dbReference>
<dbReference type="InterPro" id="IPR050241">
    <property type="entry name" value="NAD-cap_RNA_hydrolase_NudC"/>
</dbReference>
<evidence type="ECO:0000259" key="10">
    <source>
        <dbReference type="PROSITE" id="PS51462"/>
    </source>
</evidence>
<dbReference type="PROSITE" id="PS00893">
    <property type="entry name" value="NUDIX_BOX"/>
    <property type="match status" value="1"/>
</dbReference>
<sequence>MTAGPQPSTPAFLAPGASAADPLERHCAARAADDWMERLAGDEATRYLAVWPQSGTLAVPTRQDASHGSRLLLAAQDPYDGRSPAGAGLLRVYLGEANLADAVSAGTTPRHVIAVVPLAPAHPQFDGEAHGTPPALPDEMGTTDDVVWAGLRGLAAELGPAENELVLAATAIINWHRTHTHCPRCGTPTSVTQSGWVRECPADGTQHFPRTDPAVIVAVTDAEDRLLLGANAAWGGRRYSTLAGFVEPGETLEAAVVREIQEEAGIRLHSVRYAGSQSWPLPASLMLAFTASTDDVEPTPDGEEIVDLRWFTRQELGAAVESEEIGVPTRASVARSLVELWYGGPLPEPRQPENQSK</sequence>
<dbReference type="SUPFAM" id="SSF55811">
    <property type="entry name" value="Nudix"/>
    <property type="match status" value="1"/>
</dbReference>
<keyword evidence="12" id="KW-1185">Reference proteome</keyword>
<dbReference type="InterPro" id="IPR000086">
    <property type="entry name" value="NUDIX_hydrolase_dom"/>
</dbReference>
<accession>A0ABP7CYJ1</accession>
<dbReference type="Gene3D" id="3.90.79.20">
    <property type="match status" value="1"/>
</dbReference>
<keyword evidence="6" id="KW-0378">Hydrolase</keyword>
<evidence type="ECO:0000256" key="6">
    <source>
        <dbReference type="ARBA" id="ARBA00022801"/>
    </source>
</evidence>
<evidence type="ECO:0000256" key="1">
    <source>
        <dbReference type="ARBA" id="ARBA00001946"/>
    </source>
</evidence>
<dbReference type="InterPro" id="IPR015797">
    <property type="entry name" value="NUDIX_hydrolase-like_dom_sf"/>
</dbReference>
<dbReference type="NCBIfam" id="NF001299">
    <property type="entry name" value="PRK00241.1"/>
    <property type="match status" value="1"/>
</dbReference>
<comment type="caution">
    <text evidence="11">The sequence shown here is derived from an EMBL/GenBank/DDBJ whole genome shotgun (WGS) entry which is preliminary data.</text>
</comment>
<evidence type="ECO:0000256" key="8">
    <source>
        <dbReference type="ARBA" id="ARBA00023027"/>
    </source>
</evidence>
<reference evidence="12" key="1">
    <citation type="journal article" date="2019" name="Int. J. Syst. Evol. Microbiol.">
        <title>The Global Catalogue of Microorganisms (GCM) 10K type strain sequencing project: providing services to taxonomists for standard genome sequencing and annotation.</title>
        <authorList>
            <consortium name="The Broad Institute Genomics Platform"/>
            <consortium name="The Broad Institute Genome Sequencing Center for Infectious Disease"/>
            <person name="Wu L."/>
            <person name="Ma J."/>
        </authorList>
    </citation>
    <scope>NUCLEOTIDE SEQUENCE [LARGE SCALE GENOMIC DNA]</scope>
    <source>
        <strain evidence="12">JCM 16961</strain>
    </source>
</reference>
<organism evidence="11 12">
    <name type="scientific">Zhihengliuella alba</name>
    <dbReference type="NCBI Taxonomy" id="547018"/>
    <lineage>
        <taxon>Bacteria</taxon>
        <taxon>Bacillati</taxon>
        <taxon>Actinomycetota</taxon>
        <taxon>Actinomycetes</taxon>
        <taxon>Micrococcales</taxon>
        <taxon>Micrococcaceae</taxon>
        <taxon>Zhihengliuella</taxon>
    </lineage>
</organism>
<name>A0ABP7CYJ1_9MICC</name>
<dbReference type="PROSITE" id="PS51462">
    <property type="entry name" value="NUDIX"/>
    <property type="match status" value="1"/>
</dbReference>
<evidence type="ECO:0000313" key="11">
    <source>
        <dbReference type="EMBL" id="GAA3696824.1"/>
    </source>
</evidence>
<comment type="catalytic activity">
    <reaction evidence="9">
        <text>a 5'-end NAD(+)-phospho-ribonucleoside in mRNA + H2O = a 5'-end phospho-adenosine-phospho-ribonucleoside in mRNA + beta-nicotinamide D-ribonucleotide + 2 H(+)</text>
        <dbReference type="Rhea" id="RHEA:60876"/>
        <dbReference type="Rhea" id="RHEA-COMP:15698"/>
        <dbReference type="Rhea" id="RHEA-COMP:15719"/>
        <dbReference type="ChEBI" id="CHEBI:14649"/>
        <dbReference type="ChEBI" id="CHEBI:15377"/>
        <dbReference type="ChEBI" id="CHEBI:15378"/>
        <dbReference type="ChEBI" id="CHEBI:144029"/>
        <dbReference type="ChEBI" id="CHEBI:144051"/>
    </reaction>
    <physiologicalReaction direction="left-to-right" evidence="9">
        <dbReference type="Rhea" id="RHEA:60877"/>
    </physiologicalReaction>
</comment>
<evidence type="ECO:0000313" key="12">
    <source>
        <dbReference type="Proteomes" id="UP001501536"/>
    </source>
</evidence>
<feature type="domain" description="Nudix hydrolase" evidence="10">
    <location>
        <begin position="209"/>
        <end position="333"/>
    </location>
</feature>
<evidence type="ECO:0000256" key="3">
    <source>
        <dbReference type="ARBA" id="ARBA00009595"/>
    </source>
</evidence>
<dbReference type="Pfam" id="PF00293">
    <property type="entry name" value="NUDIX"/>
    <property type="match status" value="1"/>
</dbReference>
<evidence type="ECO:0000256" key="5">
    <source>
        <dbReference type="ARBA" id="ARBA00022723"/>
    </source>
</evidence>
<dbReference type="InterPro" id="IPR020084">
    <property type="entry name" value="NUDIX_hydrolase_CS"/>
</dbReference>
<evidence type="ECO:0000256" key="2">
    <source>
        <dbReference type="ARBA" id="ARBA00001947"/>
    </source>
</evidence>
<dbReference type="InterPro" id="IPR015376">
    <property type="entry name" value="Znr_NADH_PPase"/>
</dbReference>
<evidence type="ECO:0000256" key="7">
    <source>
        <dbReference type="ARBA" id="ARBA00022842"/>
    </source>
</evidence>
<evidence type="ECO:0000256" key="9">
    <source>
        <dbReference type="ARBA" id="ARBA00023679"/>
    </source>
</evidence>
<dbReference type="RefSeq" id="WP_344880067.1">
    <property type="nucleotide sequence ID" value="NZ_BAABCJ010000001.1"/>
</dbReference>
<dbReference type="Gene3D" id="3.90.79.10">
    <property type="entry name" value="Nucleoside Triphosphate Pyrophosphohydrolase"/>
    <property type="match status" value="1"/>
</dbReference>
<gene>
    <name evidence="11" type="ORF">GCM10022377_07160</name>
</gene>
<dbReference type="PANTHER" id="PTHR42904">
    <property type="entry name" value="NUDIX HYDROLASE, NUDC SUBFAMILY"/>
    <property type="match status" value="1"/>
</dbReference>
<comment type="similarity">
    <text evidence="3">Belongs to the Nudix hydrolase family. NudC subfamily.</text>
</comment>
<proteinExistence type="inferred from homology"/>
<dbReference type="EC" id="3.6.1.22" evidence="4"/>
<protein>
    <recommendedName>
        <fullName evidence="4">NAD(+) diphosphatase</fullName>
        <ecNumber evidence="4">3.6.1.22</ecNumber>
    </recommendedName>
</protein>
<keyword evidence="5" id="KW-0479">Metal-binding</keyword>
<dbReference type="CDD" id="cd03429">
    <property type="entry name" value="NUDIX_NADH_pyrophosphatase_Nudt13"/>
    <property type="match status" value="1"/>
</dbReference>
<dbReference type="EMBL" id="BAABCJ010000001">
    <property type="protein sequence ID" value="GAA3696824.1"/>
    <property type="molecule type" value="Genomic_DNA"/>
</dbReference>
<comment type="cofactor">
    <cofactor evidence="2">
        <name>Zn(2+)</name>
        <dbReference type="ChEBI" id="CHEBI:29105"/>
    </cofactor>
</comment>
<keyword evidence="8" id="KW-0520">NAD</keyword>
<dbReference type="PANTHER" id="PTHR42904:SF6">
    <property type="entry name" value="NAD-CAPPED RNA HYDROLASE NUDT12"/>
    <property type="match status" value="1"/>
</dbReference>
<dbReference type="InterPro" id="IPR049734">
    <property type="entry name" value="NudC-like_C"/>
</dbReference>